<dbReference type="SUPFAM" id="SSF52540">
    <property type="entry name" value="P-loop containing nucleoside triphosphate hydrolases"/>
    <property type="match status" value="1"/>
</dbReference>
<gene>
    <name evidence="7" type="ORF">Asru_1128_01</name>
</gene>
<dbReference type="GO" id="GO:0005524">
    <property type="term" value="F:ATP binding"/>
    <property type="evidence" value="ECO:0007669"/>
    <property type="project" value="UniProtKB-KW"/>
</dbReference>
<dbReference type="GO" id="GO:0016887">
    <property type="term" value="F:ATP hydrolysis activity"/>
    <property type="evidence" value="ECO:0007669"/>
    <property type="project" value="InterPro"/>
</dbReference>
<keyword evidence="5" id="KW-0812">Transmembrane</keyword>
<dbReference type="InterPro" id="IPR003439">
    <property type="entry name" value="ABC_transporter-like_ATP-bd"/>
</dbReference>
<keyword evidence="5" id="KW-1133">Transmembrane helix</keyword>
<sequence>MGLDDAYIGTVRRPAGRLGAMFQEPRLLPWMTVGDNLRLVRPEADYDPAPALAAVGLAGTAGLLPGALSLGMARRAALARALAVDPTLLVLDEPFASLDPQTSRSLRALIADRATTHGTTVLFSTHEIDHAVACADRLLVLDGAPATLAADMTLPRDDAAAREAARARLCAAFPFLAPLASADASA</sequence>
<dbReference type="Gene3D" id="3.40.50.300">
    <property type="entry name" value="P-loop containing nucleotide triphosphate hydrolases"/>
    <property type="match status" value="1"/>
</dbReference>
<evidence type="ECO:0000313" key="8">
    <source>
        <dbReference type="Proteomes" id="UP000032680"/>
    </source>
</evidence>
<dbReference type="PANTHER" id="PTHR42788:SF19">
    <property type="entry name" value="ALIPHATIC SULFONATES IMPORT ATP-BINDING PROTEIN SSUB 2"/>
    <property type="match status" value="1"/>
</dbReference>
<evidence type="ECO:0000256" key="5">
    <source>
        <dbReference type="SAM" id="Phobius"/>
    </source>
</evidence>
<evidence type="ECO:0000256" key="1">
    <source>
        <dbReference type="ARBA" id="ARBA00005417"/>
    </source>
</evidence>
<comment type="similarity">
    <text evidence="1">Belongs to the ABC transporter superfamily.</text>
</comment>
<proteinExistence type="inferred from homology"/>
<keyword evidence="3" id="KW-0547">Nucleotide-binding</keyword>
<keyword evidence="5" id="KW-0472">Membrane</keyword>
<feature type="domain" description="ABC transporter" evidence="6">
    <location>
        <begin position="11"/>
        <end position="96"/>
    </location>
</feature>
<accession>A0A0D6PB18</accession>
<name>A0A0D6PB18_9PROT</name>
<dbReference type="PROSITE" id="PS00211">
    <property type="entry name" value="ABC_TRANSPORTER_1"/>
    <property type="match status" value="1"/>
</dbReference>
<dbReference type="EMBL" id="BANB01001118">
    <property type="protein sequence ID" value="GAN78556.1"/>
    <property type="molecule type" value="Genomic_DNA"/>
</dbReference>
<keyword evidence="8" id="KW-1185">Reference proteome</keyword>
<dbReference type="OrthoDB" id="8016555at2"/>
<feature type="transmembrane region" description="Helical" evidence="5">
    <location>
        <begin position="49"/>
        <end position="70"/>
    </location>
</feature>
<dbReference type="Pfam" id="PF00005">
    <property type="entry name" value="ABC_tran"/>
    <property type="match status" value="1"/>
</dbReference>
<evidence type="ECO:0000259" key="6">
    <source>
        <dbReference type="Pfam" id="PF00005"/>
    </source>
</evidence>
<dbReference type="AlphaFoldDB" id="A0A0D6PB18"/>
<evidence type="ECO:0000256" key="3">
    <source>
        <dbReference type="ARBA" id="ARBA00022741"/>
    </source>
</evidence>
<organism evidence="7 8">
    <name type="scientific">Acidisphaera rubrifaciens HS-AP3</name>
    <dbReference type="NCBI Taxonomy" id="1231350"/>
    <lineage>
        <taxon>Bacteria</taxon>
        <taxon>Pseudomonadati</taxon>
        <taxon>Pseudomonadota</taxon>
        <taxon>Alphaproteobacteria</taxon>
        <taxon>Acetobacterales</taxon>
        <taxon>Acetobacteraceae</taxon>
        <taxon>Acidisphaera</taxon>
    </lineage>
</organism>
<evidence type="ECO:0000256" key="4">
    <source>
        <dbReference type="ARBA" id="ARBA00022840"/>
    </source>
</evidence>
<dbReference type="InterPro" id="IPR017871">
    <property type="entry name" value="ABC_transporter-like_CS"/>
</dbReference>
<dbReference type="PANTHER" id="PTHR42788">
    <property type="entry name" value="TAURINE IMPORT ATP-BINDING PROTEIN-RELATED"/>
    <property type="match status" value="1"/>
</dbReference>
<evidence type="ECO:0000256" key="2">
    <source>
        <dbReference type="ARBA" id="ARBA00022448"/>
    </source>
</evidence>
<keyword evidence="4" id="KW-0067">ATP-binding</keyword>
<dbReference type="InterPro" id="IPR050166">
    <property type="entry name" value="ABC_transporter_ATP-bind"/>
</dbReference>
<dbReference type="InterPro" id="IPR027417">
    <property type="entry name" value="P-loop_NTPase"/>
</dbReference>
<evidence type="ECO:0000313" key="7">
    <source>
        <dbReference type="EMBL" id="GAN78556.1"/>
    </source>
</evidence>
<dbReference type="Proteomes" id="UP000032680">
    <property type="component" value="Unassembled WGS sequence"/>
</dbReference>
<reference evidence="7 8" key="1">
    <citation type="submission" date="2012-11" db="EMBL/GenBank/DDBJ databases">
        <title>Whole genome sequence of Acidisphaera rubrifaciens HS-AP3.</title>
        <authorList>
            <person name="Azuma Y."/>
            <person name="Higashiura N."/>
            <person name="Hirakawa H."/>
            <person name="Matsushita K."/>
        </authorList>
    </citation>
    <scope>NUCLEOTIDE SEQUENCE [LARGE SCALE GENOMIC DNA]</scope>
    <source>
        <strain evidence="7 8">HS-AP3</strain>
    </source>
</reference>
<dbReference type="RefSeq" id="WP_052945327.1">
    <property type="nucleotide sequence ID" value="NZ_BANB01001118.1"/>
</dbReference>
<keyword evidence="2" id="KW-0813">Transport</keyword>
<comment type="caution">
    <text evidence="7">The sequence shown here is derived from an EMBL/GenBank/DDBJ whole genome shotgun (WGS) entry which is preliminary data.</text>
</comment>
<protein>
    <submittedName>
        <fullName evidence="7">ABC transporter sulfonate permease</fullName>
    </submittedName>
</protein>